<proteinExistence type="inferred from homology"/>
<dbReference type="InterPro" id="IPR041698">
    <property type="entry name" value="Methyltransf_25"/>
</dbReference>
<reference evidence="8" key="1">
    <citation type="journal article" date="2019" name="Int. J. Syst. Evol. Microbiol.">
        <title>The Global Catalogue of Microorganisms (GCM) 10K type strain sequencing project: providing services to taxonomists for standard genome sequencing and annotation.</title>
        <authorList>
            <consortium name="The Broad Institute Genomics Platform"/>
            <consortium name="The Broad Institute Genome Sequencing Center for Infectious Disease"/>
            <person name="Wu L."/>
            <person name="Ma J."/>
        </authorList>
    </citation>
    <scope>NUCLEOTIDE SEQUENCE [LARGE SCALE GENOMIC DNA]</scope>
    <source>
        <strain evidence="8">CGMCC 4.7020</strain>
    </source>
</reference>
<accession>A0ABW3XFT9</accession>
<dbReference type="Proteomes" id="UP001597058">
    <property type="component" value="Unassembled WGS sequence"/>
</dbReference>
<keyword evidence="4" id="KW-0949">S-adenosyl-L-methionine</keyword>
<evidence type="ECO:0000256" key="2">
    <source>
        <dbReference type="ARBA" id="ARBA00022603"/>
    </source>
</evidence>
<evidence type="ECO:0000313" key="7">
    <source>
        <dbReference type="EMBL" id="MFD1307510.1"/>
    </source>
</evidence>
<evidence type="ECO:0000313" key="8">
    <source>
        <dbReference type="Proteomes" id="UP001597058"/>
    </source>
</evidence>
<comment type="caution">
    <text evidence="7">The sequence shown here is derived from an EMBL/GenBank/DDBJ whole genome shotgun (WGS) entry which is preliminary data.</text>
</comment>
<dbReference type="Gene3D" id="3.40.50.150">
    <property type="entry name" value="Vaccinia Virus protein VP39"/>
    <property type="match status" value="1"/>
</dbReference>
<dbReference type="EC" id="2.1.1.-" evidence="7"/>
<keyword evidence="8" id="KW-1185">Reference proteome</keyword>
<organism evidence="7 8">
    <name type="scientific">Streptomyces kaempferi</name>
    <dbReference type="NCBI Taxonomy" id="333725"/>
    <lineage>
        <taxon>Bacteria</taxon>
        <taxon>Bacillati</taxon>
        <taxon>Actinomycetota</taxon>
        <taxon>Actinomycetes</taxon>
        <taxon>Kitasatosporales</taxon>
        <taxon>Streptomycetaceae</taxon>
        <taxon>Streptomyces</taxon>
    </lineage>
</organism>
<dbReference type="GO" id="GO:0032259">
    <property type="term" value="P:methylation"/>
    <property type="evidence" value="ECO:0007669"/>
    <property type="project" value="UniProtKB-KW"/>
</dbReference>
<dbReference type="EMBL" id="JBHTMM010000018">
    <property type="protein sequence ID" value="MFD1307510.1"/>
    <property type="molecule type" value="Genomic_DNA"/>
</dbReference>
<dbReference type="RefSeq" id="WP_381235216.1">
    <property type="nucleotide sequence ID" value="NZ_JBHSKH010000023.1"/>
</dbReference>
<dbReference type="CDD" id="cd02440">
    <property type="entry name" value="AdoMet_MTases"/>
    <property type="match status" value="1"/>
</dbReference>
<keyword evidence="3 7" id="KW-0808">Transferase</keyword>
<evidence type="ECO:0000256" key="1">
    <source>
        <dbReference type="ARBA" id="ARBA00010815"/>
    </source>
</evidence>
<keyword evidence="5" id="KW-0443">Lipid metabolism</keyword>
<dbReference type="PANTHER" id="PTHR43667">
    <property type="entry name" value="CYCLOPROPANE-FATTY-ACYL-PHOSPHOLIPID SYNTHASE"/>
    <property type="match status" value="1"/>
</dbReference>
<dbReference type="InterPro" id="IPR029063">
    <property type="entry name" value="SAM-dependent_MTases_sf"/>
</dbReference>
<evidence type="ECO:0000256" key="4">
    <source>
        <dbReference type="ARBA" id="ARBA00022691"/>
    </source>
</evidence>
<dbReference type="GO" id="GO:0008168">
    <property type="term" value="F:methyltransferase activity"/>
    <property type="evidence" value="ECO:0007669"/>
    <property type="project" value="UniProtKB-KW"/>
</dbReference>
<evidence type="ECO:0000256" key="3">
    <source>
        <dbReference type="ARBA" id="ARBA00022679"/>
    </source>
</evidence>
<keyword evidence="2 7" id="KW-0489">Methyltransferase</keyword>
<evidence type="ECO:0000256" key="5">
    <source>
        <dbReference type="ARBA" id="ARBA00023098"/>
    </source>
</evidence>
<feature type="domain" description="Methyltransferase" evidence="6">
    <location>
        <begin position="51"/>
        <end position="146"/>
    </location>
</feature>
<dbReference type="InterPro" id="IPR050723">
    <property type="entry name" value="CFA/CMAS"/>
</dbReference>
<comment type="similarity">
    <text evidence="1">Belongs to the CFA/CMAS family.</text>
</comment>
<protein>
    <submittedName>
        <fullName evidence="7">Class I SAM-dependent methyltransferase</fullName>
        <ecNumber evidence="7">2.1.1.-</ecNumber>
    </submittedName>
</protein>
<sequence>MTRIANSVQAQVWNGPLGGHWATHHARYDALVSGLDDALFAGAAIAAGDRVLDVGCGAGATTRTAGRLAAHGHAVGVDISAPLLDRARAATAAAGVTNVAYELGDAQTHRFPAAGYDVVISRGGVMFFADHAAAFRNLGRALRPGGRLAFVCPQPAGPHLEESRALSLFAKLLDAPDAHTVAAQTAMASLSDPARIREVLAGWEKVSVTSVGTEAVWGRDAADAVGFILSRTPGRVVDPVTREALEDTLRPYTTDRSVRLRAAVWLVTAEWSPGVRP</sequence>
<gene>
    <name evidence="7" type="ORF">ACFQ5X_16845</name>
</gene>
<dbReference type="SUPFAM" id="SSF53335">
    <property type="entry name" value="S-adenosyl-L-methionine-dependent methyltransferases"/>
    <property type="match status" value="1"/>
</dbReference>
<name>A0ABW3XFT9_9ACTN</name>
<dbReference type="Pfam" id="PF13649">
    <property type="entry name" value="Methyltransf_25"/>
    <property type="match status" value="1"/>
</dbReference>
<evidence type="ECO:0000259" key="6">
    <source>
        <dbReference type="Pfam" id="PF13649"/>
    </source>
</evidence>
<dbReference type="PANTHER" id="PTHR43667:SF1">
    <property type="entry name" value="CYCLOPROPANE-FATTY-ACYL-PHOSPHOLIPID SYNTHASE"/>
    <property type="match status" value="1"/>
</dbReference>